<dbReference type="AlphaFoldDB" id="A0A1D2LT89"/>
<dbReference type="EMBL" id="CP023483">
    <property type="protein sequence ID" value="ATF25134.1"/>
    <property type="molecule type" value="Genomic_DNA"/>
</dbReference>
<name>A0A1D2LT89_BROTH</name>
<dbReference type="PANTHER" id="PTHR43581">
    <property type="entry name" value="ATP/GTP PHOSPHATASE"/>
    <property type="match status" value="1"/>
</dbReference>
<protein>
    <recommendedName>
        <fullName evidence="1">Endonuclease GajA/Old nuclease/RecF-like AAA domain-containing protein</fullName>
    </recommendedName>
</protein>
<proteinExistence type="predicted"/>
<dbReference type="Pfam" id="PF13175">
    <property type="entry name" value="AAA_15"/>
    <property type="match status" value="1"/>
</dbReference>
<keyword evidence="3" id="KW-1185">Reference proteome</keyword>
<dbReference type="Gene3D" id="3.40.50.300">
    <property type="entry name" value="P-loop containing nucleotide triphosphate hydrolases"/>
    <property type="match status" value="1"/>
</dbReference>
<dbReference type="SUPFAM" id="SSF52540">
    <property type="entry name" value="P-loop containing nucleoside triphosphate hydrolases"/>
    <property type="match status" value="1"/>
</dbReference>
<sequence>MISFETRHISWNDYGYYIHYDLFFIKDRTRIELGRVLIIDSTTTELKENEVHYNNELLLRSFTSLPQSYVSVGHTSEYYSNIYKHSKNFPDLKDAIREQLHDIVLSQTVDEYSRSSFFISSFSRNKSSYVMKNSYPRIVSTGKERKEYCLKFSFDEFEGGLNFNTGESEHISNNVFAVIGNNGVGKTRLLQKVITKVSEADFNELEYNFTEKDYGSINKILLLTMSTFDNHKHTISNLKNGKYIGIIDYDSERDTTFKSSEKLLKELYGYIKIIKSNHLMETELNTILEEQISCFDPYLKEFINNKVLSYNFNGQELESEASISEFQKEMKTDFSKLSSGQTNMLYMVFSLIATVEEDMFVVIDEPELYLHPPYIMGYINLLNYIFDRRNAIAFIATHSPIIIQQLPSESVYEMKRYNEKIKITPIDFPCYGESISIITEKIFNVSLGISGFYKDLEAKTDEELSEVYAESNIGIEAKIFIKSRLRSGGK</sequence>
<dbReference type="RefSeq" id="WP_069126630.1">
    <property type="nucleotide sequence ID" value="NZ_CP023483.1"/>
</dbReference>
<gene>
    <name evidence="2" type="ORF">CNY62_01350</name>
</gene>
<organism evidence="2 3">
    <name type="scientific">Brochothrix thermosphacta</name>
    <name type="common">Microbacterium thermosphactum</name>
    <dbReference type="NCBI Taxonomy" id="2756"/>
    <lineage>
        <taxon>Bacteria</taxon>
        <taxon>Bacillati</taxon>
        <taxon>Bacillota</taxon>
        <taxon>Bacilli</taxon>
        <taxon>Bacillales</taxon>
        <taxon>Listeriaceae</taxon>
        <taxon>Brochothrix</taxon>
    </lineage>
</organism>
<dbReference type="KEGG" id="bths:CNY62_01350"/>
<reference evidence="2 3" key="1">
    <citation type="submission" date="2017-09" db="EMBL/GenBank/DDBJ databases">
        <title>Complete Genome Sequences of Two Strains of the Meat Spoilage Bacterium Brochothrix thermosphacta Isolated from Ground Chicken.</title>
        <authorList>
            <person name="Paoli G.C."/>
            <person name="Wijey C."/>
            <person name="Chen C.-Y."/>
            <person name="Nguyen L."/>
            <person name="Yan X."/>
            <person name="Irwin P.L."/>
        </authorList>
    </citation>
    <scope>NUCLEOTIDE SEQUENCE [LARGE SCALE GENOMIC DNA]</scope>
    <source>
        <strain evidence="2 3">BI</strain>
    </source>
</reference>
<evidence type="ECO:0000259" key="1">
    <source>
        <dbReference type="Pfam" id="PF13175"/>
    </source>
</evidence>
<dbReference type="InterPro" id="IPR041685">
    <property type="entry name" value="AAA_GajA/Old/RecF-like"/>
</dbReference>
<dbReference type="Proteomes" id="UP000243591">
    <property type="component" value="Chromosome"/>
</dbReference>
<dbReference type="InterPro" id="IPR027417">
    <property type="entry name" value="P-loop_NTPase"/>
</dbReference>
<dbReference type="InterPro" id="IPR051396">
    <property type="entry name" value="Bact_Antivir_Def_Nuclease"/>
</dbReference>
<feature type="domain" description="Endonuclease GajA/Old nuclease/RecF-like AAA" evidence="1">
    <location>
        <begin position="206"/>
        <end position="403"/>
    </location>
</feature>
<dbReference type="PANTHER" id="PTHR43581:SF4">
    <property type="entry name" value="ATP_GTP PHOSPHATASE"/>
    <property type="match status" value="1"/>
</dbReference>
<evidence type="ECO:0000313" key="2">
    <source>
        <dbReference type="EMBL" id="ATF25134.1"/>
    </source>
</evidence>
<accession>A0A1D2LT89</accession>
<evidence type="ECO:0000313" key="3">
    <source>
        <dbReference type="Proteomes" id="UP000243591"/>
    </source>
</evidence>
<dbReference type="OrthoDB" id="9801813at2"/>